<evidence type="ECO:0000259" key="1">
    <source>
        <dbReference type="Pfam" id="PF06985"/>
    </source>
</evidence>
<evidence type="ECO:0000313" key="2">
    <source>
        <dbReference type="EMBL" id="OCL05605.1"/>
    </source>
</evidence>
<dbReference type="Proteomes" id="UP000250140">
    <property type="component" value="Unassembled WGS sequence"/>
</dbReference>
<keyword evidence="3" id="KW-1185">Reference proteome</keyword>
<dbReference type="Pfam" id="PF06985">
    <property type="entry name" value="HET"/>
    <property type="match status" value="1"/>
</dbReference>
<proteinExistence type="predicted"/>
<dbReference type="PANTHER" id="PTHR33112">
    <property type="entry name" value="DOMAIN PROTEIN, PUTATIVE-RELATED"/>
    <property type="match status" value="1"/>
</dbReference>
<gene>
    <name evidence="2" type="ORF">AOQ84DRAFT_266717</name>
</gene>
<feature type="domain" description="Heterokaryon incompatibility" evidence="1">
    <location>
        <begin position="51"/>
        <end position="204"/>
    </location>
</feature>
<accession>A0A8E2EVF7</accession>
<dbReference type="InterPro" id="IPR010730">
    <property type="entry name" value="HET"/>
</dbReference>
<name>A0A8E2EVF7_9PEZI</name>
<feature type="non-terminal residue" evidence="2">
    <location>
        <position position="1"/>
    </location>
</feature>
<protein>
    <submittedName>
        <fullName evidence="2">HET-domain-containing protein</fullName>
    </submittedName>
</protein>
<organism evidence="2 3">
    <name type="scientific">Glonium stellatum</name>
    <dbReference type="NCBI Taxonomy" id="574774"/>
    <lineage>
        <taxon>Eukaryota</taxon>
        <taxon>Fungi</taxon>
        <taxon>Dikarya</taxon>
        <taxon>Ascomycota</taxon>
        <taxon>Pezizomycotina</taxon>
        <taxon>Dothideomycetes</taxon>
        <taxon>Pleosporomycetidae</taxon>
        <taxon>Gloniales</taxon>
        <taxon>Gloniaceae</taxon>
        <taxon>Glonium</taxon>
    </lineage>
</organism>
<reference evidence="2 3" key="1">
    <citation type="journal article" date="2016" name="Nat. Commun.">
        <title>Ectomycorrhizal ecology is imprinted in the genome of the dominant symbiotic fungus Cenococcum geophilum.</title>
        <authorList>
            <consortium name="DOE Joint Genome Institute"/>
            <person name="Peter M."/>
            <person name="Kohler A."/>
            <person name="Ohm R.A."/>
            <person name="Kuo A."/>
            <person name="Krutzmann J."/>
            <person name="Morin E."/>
            <person name="Arend M."/>
            <person name="Barry K.W."/>
            <person name="Binder M."/>
            <person name="Choi C."/>
            <person name="Clum A."/>
            <person name="Copeland A."/>
            <person name="Grisel N."/>
            <person name="Haridas S."/>
            <person name="Kipfer T."/>
            <person name="LaButti K."/>
            <person name="Lindquist E."/>
            <person name="Lipzen A."/>
            <person name="Maire R."/>
            <person name="Meier B."/>
            <person name="Mihaltcheva S."/>
            <person name="Molinier V."/>
            <person name="Murat C."/>
            <person name="Poggeler S."/>
            <person name="Quandt C.A."/>
            <person name="Sperisen C."/>
            <person name="Tritt A."/>
            <person name="Tisserant E."/>
            <person name="Crous P.W."/>
            <person name="Henrissat B."/>
            <person name="Nehls U."/>
            <person name="Egli S."/>
            <person name="Spatafora J.W."/>
            <person name="Grigoriev I.V."/>
            <person name="Martin F.M."/>
        </authorList>
    </citation>
    <scope>NUCLEOTIDE SEQUENCE [LARGE SCALE GENOMIC DNA]</scope>
    <source>
        <strain evidence="2 3">CBS 207.34</strain>
    </source>
</reference>
<dbReference type="OrthoDB" id="3486565at2759"/>
<dbReference type="AlphaFoldDB" id="A0A8E2EVF7"/>
<evidence type="ECO:0000313" key="3">
    <source>
        <dbReference type="Proteomes" id="UP000250140"/>
    </source>
</evidence>
<feature type="non-terminal residue" evidence="2">
    <location>
        <position position="350"/>
    </location>
</feature>
<sequence length="350" mass="39529">KSWLDVCVSEHAECSLSLDTPLPRLPKRIIDVGNDSKGPRLRKSDNLSGLYATLSHRWGESSPLTTTKATLKDRLHGIPLSSLPRTFQDAVLITRRLGLQYLWIDSLCIIQDDTIDWEIESVKMASIYQGAHFTIAAAAAQDGHGGCLFPRKPALKLELESSRSPQRSAKPGADPPVVYLRIQASEDRSIAQSSLGRRGWALQESLLSRRTIYFAQDQIFWQCARRTVSEDGTLDLQFRTAKELWKFKSQNRRRNSSDPSVQISLRNIWWKLVEDYSSRQLSRKTDKLAALAGITTFFHERSTGAPLAGLWVQDLHFGLLWTAKQSVSEALDAQDKLQPEHLHGIPSWSW</sequence>
<dbReference type="EMBL" id="KV750251">
    <property type="protein sequence ID" value="OCL05605.1"/>
    <property type="molecule type" value="Genomic_DNA"/>
</dbReference>
<dbReference type="PANTHER" id="PTHR33112:SF16">
    <property type="entry name" value="HETEROKARYON INCOMPATIBILITY DOMAIN-CONTAINING PROTEIN"/>
    <property type="match status" value="1"/>
</dbReference>